<keyword evidence="4 7" id="KW-1133">Transmembrane helix</keyword>
<dbReference type="InterPro" id="IPR026961">
    <property type="entry name" value="PGG_dom"/>
</dbReference>
<dbReference type="Proteomes" id="UP001054252">
    <property type="component" value="Unassembled WGS sequence"/>
</dbReference>
<evidence type="ECO:0000256" key="4">
    <source>
        <dbReference type="ARBA" id="ARBA00022989"/>
    </source>
</evidence>
<dbReference type="GO" id="GO:0005886">
    <property type="term" value="C:plasma membrane"/>
    <property type="evidence" value="ECO:0007669"/>
    <property type="project" value="TreeGrafter"/>
</dbReference>
<dbReference type="Pfam" id="PF13962">
    <property type="entry name" value="PGG"/>
    <property type="match status" value="1"/>
</dbReference>
<feature type="transmembrane region" description="Helical" evidence="7">
    <location>
        <begin position="54"/>
        <end position="71"/>
    </location>
</feature>
<evidence type="ECO:0000256" key="3">
    <source>
        <dbReference type="ARBA" id="ARBA00022737"/>
    </source>
</evidence>
<name>A0AAV5J9M1_9ROSI</name>
<feature type="transmembrane region" description="Helical" evidence="7">
    <location>
        <begin position="180"/>
        <end position="197"/>
    </location>
</feature>
<keyword evidence="3" id="KW-0677">Repeat</keyword>
<feature type="transmembrane region" description="Helical" evidence="7">
    <location>
        <begin position="147"/>
        <end position="168"/>
    </location>
</feature>
<keyword evidence="10" id="KW-1185">Reference proteome</keyword>
<evidence type="ECO:0000259" key="8">
    <source>
        <dbReference type="Pfam" id="PF13962"/>
    </source>
</evidence>
<dbReference type="PANTHER" id="PTHR24186:SF38">
    <property type="entry name" value="ANKYRIN REPEAT FAMILY PROTEIN"/>
    <property type="match status" value="1"/>
</dbReference>
<protein>
    <recommendedName>
        <fullName evidence="8">PGG domain-containing protein</fullName>
    </recommendedName>
</protein>
<keyword evidence="6 7" id="KW-0472">Membrane</keyword>
<keyword evidence="5" id="KW-0040">ANK repeat</keyword>
<evidence type="ECO:0000256" key="2">
    <source>
        <dbReference type="ARBA" id="ARBA00022692"/>
    </source>
</evidence>
<evidence type="ECO:0000256" key="6">
    <source>
        <dbReference type="ARBA" id="ARBA00023136"/>
    </source>
</evidence>
<feature type="transmembrane region" description="Helical" evidence="7">
    <location>
        <begin position="115"/>
        <end position="135"/>
    </location>
</feature>
<dbReference type="PANTHER" id="PTHR24186">
    <property type="entry name" value="PROTEIN PHOSPHATASE 1 REGULATORY SUBUNIT"/>
    <property type="match status" value="1"/>
</dbReference>
<sequence>MLRLATMPESQNQAFLEQSHIEETVVDVETKVNLASEMDSTRNSEDQVGEMRRGILVMAVLIATVTFEVALNPPGEIWQDGSSSASGFNTTKIMDRSIPGKSVADDRVPSSLTCFLVWDSIGFLASMSIIVALTTPCKLEGSLIRWVYVRLMMWVVIVSVHMVFLYGVQMTTPTKIFRRAVIAPFAFFYGVVGLLALRTGFSMVDRWGYMINVFRKKKNT</sequence>
<evidence type="ECO:0000256" key="5">
    <source>
        <dbReference type="ARBA" id="ARBA00023043"/>
    </source>
</evidence>
<comment type="subcellular location">
    <subcellularLocation>
        <location evidence="1">Membrane</location>
        <topology evidence="1">Multi-pass membrane protein</topology>
    </subcellularLocation>
</comment>
<accession>A0AAV5J9M1</accession>
<evidence type="ECO:0000256" key="7">
    <source>
        <dbReference type="SAM" id="Phobius"/>
    </source>
</evidence>
<evidence type="ECO:0000313" key="10">
    <source>
        <dbReference type="Proteomes" id="UP001054252"/>
    </source>
</evidence>
<reference evidence="9 10" key="1">
    <citation type="journal article" date="2021" name="Commun. Biol.">
        <title>The genome of Shorea leprosula (Dipterocarpaceae) highlights the ecological relevance of drought in aseasonal tropical rainforests.</title>
        <authorList>
            <person name="Ng K.K.S."/>
            <person name="Kobayashi M.J."/>
            <person name="Fawcett J.A."/>
            <person name="Hatakeyama M."/>
            <person name="Paape T."/>
            <person name="Ng C.H."/>
            <person name="Ang C.C."/>
            <person name="Tnah L.H."/>
            <person name="Lee C.T."/>
            <person name="Nishiyama T."/>
            <person name="Sese J."/>
            <person name="O'Brien M.J."/>
            <person name="Copetti D."/>
            <person name="Mohd Noor M.I."/>
            <person name="Ong R.C."/>
            <person name="Putra M."/>
            <person name="Sireger I.Z."/>
            <person name="Indrioko S."/>
            <person name="Kosugi Y."/>
            <person name="Izuno A."/>
            <person name="Isagi Y."/>
            <person name="Lee S.L."/>
            <person name="Shimizu K.K."/>
        </authorList>
    </citation>
    <scope>NUCLEOTIDE SEQUENCE [LARGE SCALE GENOMIC DNA]</scope>
    <source>
        <strain evidence="9">214</strain>
    </source>
</reference>
<gene>
    <name evidence="9" type="ORF">SLEP1_g18528</name>
</gene>
<keyword evidence="2 7" id="KW-0812">Transmembrane</keyword>
<feature type="domain" description="PGG" evidence="8">
    <location>
        <begin position="48"/>
        <end position="168"/>
    </location>
</feature>
<dbReference type="EMBL" id="BPVZ01000025">
    <property type="protein sequence ID" value="GKV06668.1"/>
    <property type="molecule type" value="Genomic_DNA"/>
</dbReference>
<evidence type="ECO:0000313" key="9">
    <source>
        <dbReference type="EMBL" id="GKV06668.1"/>
    </source>
</evidence>
<evidence type="ECO:0000256" key="1">
    <source>
        <dbReference type="ARBA" id="ARBA00004141"/>
    </source>
</evidence>
<dbReference type="AlphaFoldDB" id="A0AAV5J9M1"/>
<organism evidence="9 10">
    <name type="scientific">Rubroshorea leprosula</name>
    <dbReference type="NCBI Taxonomy" id="152421"/>
    <lineage>
        <taxon>Eukaryota</taxon>
        <taxon>Viridiplantae</taxon>
        <taxon>Streptophyta</taxon>
        <taxon>Embryophyta</taxon>
        <taxon>Tracheophyta</taxon>
        <taxon>Spermatophyta</taxon>
        <taxon>Magnoliopsida</taxon>
        <taxon>eudicotyledons</taxon>
        <taxon>Gunneridae</taxon>
        <taxon>Pentapetalae</taxon>
        <taxon>rosids</taxon>
        <taxon>malvids</taxon>
        <taxon>Malvales</taxon>
        <taxon>Dipterocarpaceae</taxon>
        <taxon>Rubroshorea</taxon>
    </lineage>
</organism>
<proteinExistence type="predicted"/>
<comment type="caution">
    <text evidence="9">The sequence shown here is derived from an EMBL/GenBank/DDBJ whole genome shotgun (WGS) entry which is preliminary data.</text>
</comment>